<name>A0A0L8IQV3_PSESX</name>
<dbReference type="InterPro" id="IPR000120">
    <property type="entry name" value="Amidase"/>
</dbReference>
<dbReference type="Pfam" id="PF01425">
    <property type="entry name" value="Amidase"/>
    <property type="match status" value="1"/>
</dbReference>
<feature type="domain" description="Amidase" evidence="1">
    <location>
        <begin position="28"/>
        <end position="443"/>
    </location>
</feature>
<dbReference type="Proteomes" id="UP000050297">
    <property type="component" value="Unassembled WGS sequence"/>
</dbReference>
<organism evidence="2 3">
    <name type="scientific">Pseudomonas syringae pv. aceris</name>
    <dbReference type="NCBI Taxonomy" id="199198"/>
    <lineage>
        <taxon>Bacteria</taxon>
        <taxon>Pseudomonadati</taxon>
        <taxon>Pseudomonadota</taxon>
        <taxon>Gammaproteobacteria</taxon>
        <taxon>Pseudomonadales</taxon>
        <taxon>Pseudomonadaceae</taxon>
        <taxon>Pseudomonas</taxon>
        <taxon>Pseudomonas syringae</taxon>
    </lineage>
</organism>
<sequence>MTASSNLHFLTIAEAGRLLRAKDLSPVDLTEAVLSQIDSVDSRVNAYITVTAEQALDTARQAETDISAGNWKGPMHGIPVGIKDIIDTAGTLTSCHSALFKDRVPTRDATVVKQLKDAGAVSMGKTATWEFAIGGTSFDLPWPPARNPWNLDHDPAGSSSGSAAAVAAGMCLGALGTDTGGSIRGPAAWCGIAGFKPTYGLVSRHGVAPLSFSQDHVGPMCWTVEDCALMLQVLAARDPRDPASAQGPVVDYSAAIQGDLKGVRIGVVRHFFEQDSEADAPAVGAFENALQVFRDSGCSIQNVTLAPLLTYYDASGLIERAEAFSVHQSTLSDRPDLYGALGRQRIGSGAFIAATDYLNALRWRRSLIEQALDVMGQVDVLLMPTRGNAAMKLGSYDLLTGRQIYTRPFNLLGFPALSVCSGFTDDGLPLAMQVVARPFEDALALKVGHFFERQTGLRARRPPLGTLLNGER</sequence>
<dbReference type="PANTHER" id="PTHR11895:SF176">
    <property type="entry name" value="AMIDASE AMID-RELATED"/>
    <property type="match status" value="1"/>
</dbReference>
<dbReference type="SUPFAM" id="SSF75304">
    <property type="entry name" value="Amidase signature (AS) enzymes"/>
    <property type="match status" value="1"/>
</dbReference>
<reference evidence="2 3" key="1">
    <citation type="submission" date="2015-09" db="EMBL/GenBank/DDBJ databases">
        <title>Genome announcement of multiple Pseudomonas syringae strains.</title>
        <authorList>
            <person name="Thakur S."/>
            <person name="Wang P.W."/>
            <person name="Gong Y."/>
            <person name="Weir B.S."/>
            <person name="Guttman D.S."/>
        </authorList>
    </citation>
    <scope>NUCLEOTIDE SEQUENCE [LARGE SCALE GENOMIC DNA]</scope>
    <source>
        <strain evidence="2 3">ICMP2802</strain>
    </source>
</reference>
<evidence type="ECO:0000259" key="1">
    <source>
        <dbReference type="Pfam" id="PF01425"/>
    </source>
</evidence>
<dbReference type="InterPro" id="IPR023631">
    <property type="entry name" value="Amidase_dom"/>
</dbReference>
<evidence type="ECO:0000313" key="2">
    <source>
        <dbReference type="EMBL" id="KPW09195.1"/>
    </source>
</evidence>
<protein>
    <submittedName>
        <fullName evidence="2">Amidase</fullName>
    </submittedName>
</protein>
<dbReference type="RefSeq" id="WP_004407673.1">
    <property type="nucleotide sequence ID" value="NZ_LGAR01000114.1"/>
</dbReference>
<gene>
    <name evidence="2" type="ORF">ALO91_03386</name>
</gene>
<evidence type="ECO:0000313" key="3">
    <source>
        <dbReference type="Proteomes" id="UP000050297"/>
    </source>
</evidence>
<comment type="caution">
    <text evidence="2">The sequence shown here is derived from an EMBL/GenBank/DDBJ whole genome shotgun (WGS) entry which is preliminary data.</text>
</comment>
<dbReference type="Gene3D" id="3.90.1300.10">
    <property type="entry name" value="Amidase signature (AS) domain"/>
    <property type="match status" value="1"/>
</dbReference>
<dbReference type="InterPro" id="IPR036928">
    <property type="entry name" value="AS_sf"/>
</dbReference>
<dbReference type="PANTHER" id="PTHR11895">
    <property type="entry name" value="TRANSAMIDASE"/>
    <property type="match status" value="1"/>
</dbReference>
<dbReference type="GO" id="GO:0003824">
    <property type="term" value="F:catalytic activity"/>
    <property type="evidence" value="ECO:0007669"/>
    <property type="project" value="InterPro"/>
</dbReference>
<proteinExistence type="predicted"/>
<accession>A0A0L8IQV3</accession>
<dbReference type="EMBL" id="LJPM01000589">
    <property type="protein sequence ID" value="KPW09195.1"/>
    <property type="molecule type" value="Genomic_DNA"/>
</dbReference>
<dbReference type="AlphaFoldDB" id="A0A0L8IQV3"/>
<dbReference type="PATRIC" id="fig|199198.4.peg.2423"/>